<dbReference type="RefSeq" id="WP_394308692.1">
    <property type="nucleotide sequence ID" value="NZ_JBHGPK010000001.1"/>
</dbReference>
<reference evidence="1 2" key="1">
    <citation type="submission" date="2024-09" db="EMBL/GenBank/DDBJ databases">
        <title>Description of Labrys sedimenti sp. nov., isolated from a diclofenac-degrading enrichment culture, and genome-based reclassification of Labrys portucalensis as a later heterotypic synonym of Labrys neptuniae.</title>
        <authorList>
            <person name="Tancsics A."/>
            <person name="Csepanyi A."/>
        </authorList>
    </citation>
    <scope>NUCLEOTIDE SEQUENCE [LARGE SCALE GENOMIC DNA]</scope>
    <source>
        <strain evidence="1 2">LMG 23412</strain>
    </source>
</reference>
<dbReference type="Gene3D" id="6.10.250.730">
    <property type="match status" value="1"/>
</dbReference>
<name>A0ABV6Z9I7_9HYPH</name>
<proteinExistence type="predicted"/>
<accession>A0ABV6Z9I7</accession>
<dbReference type="InterPro" id="IPR010385">
    <property type="entry name" value="DUF982"/>
</dbReference>
<evidence type="ECO:0000313" key="2">
    <source>
        <dbReference type="Proteomes" id="UP001595190"/>
    </source>
</evidence>
<evidence type="ECO:0000313" key="1">
    <source>
        <dbReference type="EMBL" id="MFC2248759.1"/>
    </source>
</evidence>
<gene>
    <name evidence="1" type="ORF">ACETRX_03960</name>
</gene>
<sequence>MDDKKLWSCPVRFETGLGQYRTIADTEDAIRFMASNWPTVGGEAHESAQQICIEALEGYVPADDARDAFIEACCEARIIVMSSA</sequence>
<dbReference type="Pfam" id="PF06169">
    <property type="entry name" value="DUF982"/>
    <property type="match status" value="1"/>
</dbReference>
<dbReference type="Proteomes" id="UP001595190">
    <property type="component" value="Unassembled WGS sequence"/>
</dbReference>
<dbReference type="EMBL" id="JBHGPK010000001">
    <property type="protein sequence ID" value="MFC2248759.1"/>
    <property type="molecule type" value="Genomic_DNA"/>
</dbReference>
<protein>
    <submittedName>
        <fullName evidence="1">DUF982 domain-containing protein</fullName>
    </submittedName>
</protein>
<organism evidence="1 2">
    <name type="scientific">Labrys neptuniae</name>
    <dbReference type="NCBI Taxonomy" id="376174"/>
    <lineage>
        <taxon>Bacteria</taxon>
        <taxon>Pseudomonadati</taxon>
        <taxon>Pseudomonadota</taxon>
        <taxon>Alphaproteobacteria</taxon>
        <taxon>Hyphomicrobiales</taxon>
        <taxon>Xanthobacteraceae</taxon>
        <taxon>Labrys</taxon>
    </lineage>
</organism>
<comment type="caution">
    <text evidence="1">The sequence shown here is derived from an EMBL/GenBank/DDBJ whole genome shotgun (WGS) entry which is preliminary data.</text>
</comment>